<reference evidence="4 5" key="1">
    <citation type="journal article" date="2017" name="Mol. Ecol.">
        <title>Comparative and population genomic landscape of Phellinus noxius: A hypervariable fungus causing root rot in trees.</title>
        <authorList>
            <person name="Chung C.L."/>
            <person name="Lee T.J."/>
            <person name="Akiba M."/>
            <person name="Lee H.H."/>
            <person name="Kuo T.H."/>
            <person name="Liu D."/>
            <person name="Ke H.M."/>
            <person name="Yokoi T."/>
            <person name="Roa M.B."/>
            <person name="Lu M.J."/>
            <person name="Chang Y.Y."/>
            <person name="Ann P.J."/>
            <person name="Tsai J.N."/>
            <person name="Chen C.Y."/>
            <person name="Tzean S.S."/>
            <person name="Ota Y."/>
            <person name="Hattori T."/>
            <person name="Sahashi N."/>
            <person name="Liou R.F."/>
            <person name="Kikuchi T."/>
            <person name="Tsai I.J."/>
        </authorList>
    </citation>
    <scope>NUCLEOTIDE SEQUENCE [LARGE SCALE GENOMIC DNA]</scope>
    <source>
        <strain evidence="4 5">FFPRI411160</strain>
    </source>
</reference>
<feature type="domain" description="XPG N-terminal" evidence="3">
    <location>
        <begin position="1"/>
        <end position="100"/>
    </location>
</feature>
<dbReference type="PANTHER" id="PTHR15665:SF1">
    <property type="entry name" value="PROTEIN ASTEROID HOMOLOG 1"/>
    <property type="match status" value="1"/>
</dbReference>
<dbReference type="InParanoid" id="A0A286UW40"/>
<dbReference type="Proteomes" id="UP000217199">
    <property type="component" value="Unassembled WGS sequence"/>
</dbReference>
<dbReference type="EMBL" id="NBII01000001">
    <property type="protein sequence ID" value="PAV23807.1"/>
    <property type="molecule type" value="Genomic_DNA"/>
</dbReference>
<comment type="caution">
    <text evidence="4">The sequence shown here is derived from an EMBL/GenBank/DDBJ whole genome shotgun (WGS) entry which is preliminary data.</text>
</comment>
<sequence>MGIHGLTTFLRENKRTLSKTLLFTAGIGEVTPLIVDGWSFIYKVLHDSNIPWVYGGEYEELKSHTEKIVRAWISVGIRPVFVFDGSTPLEKFATVVSRLNQSHVQPSVLFFRTSSVSRNSRRFLSETRIIPPLAYQACVHALLSFRYGDSPDAGNSDPDEEGSQTNEGEPGETALEVHFADEEGDPYAVELAGRLDGYVTGNDSDFVVLNSDGYRGYIPLDELLWISIESEDTGLANGEDDGFQAVKSKKKNVVDQSVGRGIIPPNSGDFTLSASLYTPASLANLLNIPVSLLPLLGALVGNDYTLQAADQSSSTSQTSPKTFQRLLYERRLTLPQRITHTGSVLRSFLFPPPGKRKQKTPNSVMELIQMTVALMMTTSGAPSTLIGNSEQAEIVEKVVEGTLPYAISAAPNDLSLLTDTVCPLHLPDDCRLVNQMDRMAVDASPNYAVEVASRYLTAYRLGKFSPSLMDILSTGSFWPELFLENPDMETVSRSISRRVREFGYAVLEDGIILPSPEEVDEEEVDEEDPDEIIDVVESSDESYEEDYDDDVSADVGRLRGALRDLQYEQKEDSNADDFSENQSLMEEGDMYTTASTVSSTARSPVPLPQRTHATVSVKKRKKVVVEYLRRGTRIVAEEVEVPPLSSLLTTETYTIPLQLRKEEDRLDALFSFLNIDPDLILALPKIDRMAVLTLRLVVQSLHERAQEHPESKAKLHEKWTRGEARAFLACFDNSRSVNAPQEVSERAIQQTAQILTALEAMEQIVQILFLTDAIPSCVHRFSGQRFHGWLTDNSSLPSVDKGLWNAVEDRLETCFVDAKKDKKAKKKEKKAKAASSAPINGKKAGGGSGGLFSMLGDMSL</sequence>
<dbReference type="InterPro" id="IPR006085">
    <property type="entry name" value="XPG_DNA_repair_N"/>
</dbReference>
<dbReference type="InterPro" id="IPR026832">
    <property type="entry name" value="Asteroid"/>
</dbReference>
<feature type="region of interest" description="Disordered" evidence="2">
    <location>
        <begin position="824"/>
        <end position="860"/>
    </location>
</feature>
<dbReference type="InterPro" id="IPR029060">
    <property type="entry name" value="PIN-like_dom_sf"/>
</dbReference>
<feature type="region of interest" description="Disordered" evidence="2">
    <location>
        <begin position="150"/>
        <end position="171"/>
    </location>
</feature>
<proteinExistence type="inferred from homology"/>
<dbReference type="Pfam" id="PF00752">
    <property type="entry name" value="XPG_N"/>
    <property type="match status" value="1"/>
</dbReference>
<feature type="compositionally biased region" description="Low complexity" evidence="2">
    <location>
        <begin position="851"/>
        <end position="860"/>
    </location>
</feature>
<evidence type="ECO:0000256" key="1">
    <source>
        <dbReference type="ARBA" id="ARBA00007398"/>
    </source>
</evidence>
<dbReference type="Gene3D" id="3.40.50.1010">
    <property type="entry name" value="5'-nuclease"/>
    <property type="match status" value="1"/>
</dbReference>
<evidence type="ECO:0000313" key="4">
    <source>
        <dbReference type="EMBL" id="PAV23807.1"/>
    </source>
</evidence>
<name>A0A286UW40_9AGAM</name>
<dbReference type="SUPFAM" id="SSF88723">
    <property type="entry name" value="PIN domain-like"/>
    <property type="match status" value="1"/>
</dbReference>
<evidence type="ECO:0000256" key="2">
    <source>
        <dbReference type="SAM" id="MobiDB-lite"/>
    </source>
</evidence>
<protein>
    <recommendedName>
        <fullName evidence="3">XPG N-terminal domain-containing protein</fullName>
    </recommendedName>
</protein>
<dbReference type="PANTHER" id="PTHR15665">
    <property type="entry name" value="ASTEROID PROTEIN"/>
    <property type="match status" value="1"/>
</dbReference>
<comment type="similarity">
    <text evidence="1">Belongs to the asteroid family.</text>
</comment>
<gene>
    <name evidence="4" type="ORF">PNOK_0087500</name>
</gene>
<organism evidence="4 5">
    <name type="scientific">Pyrrhoderma noxium</name>
    <dbReference type="NCBI Taxonomy" id="2282107"/>
    <lineage>
        <taxon>Eukaryota</taxon>
        <taxon>Fungi</taxon>
        <taxon>Dikarya</taxon>
        <taxon>Basidiomycota</taxon>
        <taxon>Agaricomycotina</taxon>
        <taxon>Agaricomycetes</taxon>
        <taxon>Hymenochaetales</taxon>
        <taxon>Hymenochaetaceae</taxon>
        <taxon>Pyrrhoderma</taxon>
    </lineage>
</organism>
<dbReference type="OrthoDB" id="25987at2759"/>
<dbReference type="STRING" id="2282107.A0A286UW40"/>
<evidence type="ECO:0000259" key="3">
    <source>
        <dbReference type="Pfam" id="PF00752"/>
    </source>
</evidence>
<keyword evidence="5" id="KW-1185">Reference proteome</keyword>
<accession>A0A286UW40</accession>
<evidence type="ECO:0000313" key="5">
    <source>
        <dbReference type="Proteomes" id="UP000217199"/>
    </source>
</evidence>
<dbReference type="AlphaFoldDB" id="A0A286UW40"/>
<dbReference type="GO" id="GO:0004518">
    <property type="term" value="F:nuclease activity"/>
    <property type="evidence" value="ECO:0007669"/>
    <property type="project" value="InterPro"/>
</dbReference>